<keyword evidence="1" id="KW-0472">Membrane</keyword>
<evidence type="ECO:0000313" key="3">
    <source>
        <dbReference type="Proteomes" id="UP000199031"/>
    </source>
</evidence>
<dbReference type="AlphaFoldDB" id="A0A1I5V247"/>
<evidence type="ECO:0000256" key="1">
    <source>
        <dbReference type="SAM" id="Phobius"/>
    </source>
</evidence>
<accession>A0A1I5V247</accession>
<dbReference type="EMBL" id="FOXQ01000004">
    <property type="protein sequence ID" value="SFQ01560.1"/>
    <property type="molecule type" value="Genomic_DNA"/>
</dbReference>
<keyword evidence="3" id="KW-1185">Reference proteome</keyword>
<dbReference type="RefSeq" id="WP_143075805.1">
    <property type="nucleotide sequence ID" value="NZ_FOXQ01000004.1"/>
</dbReference>
<protein>
    <submittedName>
        <fullName evidence="2">Uncharacterized protein</fullName>
    </submittedName>
</protein>
<reference evidence="2 3" key="1">
    <citation type="submission" date="2016-10" db="EMBL/GenBank/DDBJ databases">
        <authorList>
            <person name="de Groot N.N."/>
        </authorList>
    </citation>
    <scope>NUCLEOTIDE SEQUENCE [LARGE SCALE GENOMIC DNA]</scope>
    <source>
        <strain evidence="2 3">DSM 28286</strain>
    </source>
</reference>
<dbReference type="Proteomes" id="UP000199031">
    <property type="component" value="Unassembled WGS sequence"/>
</dbReference>
<proteinExistence type="predicted"/>
<feature type="transmembrane region" description="Helical" evidence="1">
    <location>
        <begin position="74"/>
        <end position="97"/>
    </location>
</feature>
<feature type="transmembrane region" description="Helical" evidence="1">
    <location>
        <begin position="49"/>
        <end position="67"/>
    </location>
</feature>
<feature type="transmembrane region" description="Helical" evidence="1">
    <location>
        <begin position="103"/>
        <end position="121"/>
    </location>
</feature>
<feature type="transmembrane region" description="Helical" evidence="1">
    <location>
        <begin position="133"/>
        <end position="153"/>
    </location>
</feature>
<sequence>MNEAIPSKAFKHNLLFIIAGFCFNTFMLVPEYYCIFENSFFIHTTLLKLQVSHFIFVMINVVLATTLQNKSLVFLIHANLIGLMYSILMAPLCLVNYMHNMPAILNDCYMAAAFYVMVIQYKKMIRLTGLHTIKYLPIADAIAAFAFIAYLILG</sequence>
<keyword evidence="1" id="KW-0812">Transmembrane</keyword>
<feature type="transmembrane region" description="Helical" evidence="1">
    <location>
        <begin position="12"/>
        <end position="29"/>
    </location>
</feature>
<organism evidence="2 3">
    <name type="scientific">Parafilimonas terrae</name>
    <dbReference type="NCBI Taxonomy" id="1465490"/>
    <lineage>
        <taxon>Bacteria</taxon>
        <taxon>Pseudomonadati</taxon>
        <taxon>Bacteroidota</taxon>
        <taxon>Chitinophagia</taxon>
        <taxon>Chitinophagales</taxon>
        <taxon>Chitinophagaceae</taxon>
        <taxon>Parafilimonas</taxon>
    </lineage>
</organism>
<dbReference type="STRING" id="1465490.SAMN05444277_104163"/>
<evidence type="ECO:0000313" key="2">
    <source>
        <dbReference type="EMBL" id="SFQ01560.1"/>
    </source>
</evidence>
<gene>
    <name evidence="2" type="ORF">SAMN05444277_104163</name>
</gene>
<keyword evidence="1" id="KW-1133">Transmembrane helix</keyword>
<name>A0A1I5V247_9BACT</name>